<keyword evidence="4" id="KW-1185">Reference proteome</keyword>
<evidence type="ECO:0000259" key="2">
    <source>
        <dbReference type="Pfam" id="PF02517"/>
    </source>
</evidence>
<protein>
    <recommendedName>
        <fullName evidence="2">CAAX prenyl protease 2/Lysostaphin resistance protein A-like domain-containing protein</fullName>
    </recommendedName>
</protein>
<name>A0A1H6XYB8_9GAMM</name>
<dbReference type="PANTHER" id="PTHR36435">
    <property type="entry name" value="SLR1288 PROTEIN"/>
    <property type="match status" value="1"/>
</dbReference>
<keyword evidence="1" id="KW-0812">Transmembrane</keyword>
<dbReference type="GO" id="GO:0004175">
    <property type="term" value="F:endopeptidase activity"/>
    <property type="evidence" value="ECO:0007669"/>
    <property type="project" value="UniProtKB-ARBA"/>
</dbReference>
<evidence type="ECO:0000313" key="3">
    <source>
        <dbReference type="EMBL" id="SEJ34041.1"/>
    </source>
</evidence>
<dbReference type="RefSeq" id="WP_091337168.1">
    <property type="nucleotide sequence ID" value="NZ_FNYC01000006.1"/>
</dbReference>
<keyword evidence="1" id="KW-1133">Transmembrane helix</keyword>
<dbReference type="GO" id="GO:0080120">
    <property type="term" value="P:CAAX-box protein maturation"/>
    <property type="evidence" value="ECO:0007669"/>
    <property type="project" value="UniProtKB-ARBA"/>
</dbReference>
<accession>A0A1H6XYB8</accession>
<dbReference type="OrthoDB" id="9782250at2"/>
<feature type="domain" description="CAAX prenyl protease 2/Lysostaphin resistance protein A-like" evidence="2">
    <location>
        <begin position="161"/>
        <end position="252"/>
    </location>
</feature>
<gene>
    <name evidence="3" type="ORF">SAMN04487997_3060</name>
</gene>
<dbReference type="AlphaFoldDB" id="A0A1H6XYB8"/>
<sequence length="265" mass="27700">MPSRPLHPSLHDARLPHLVSAIGMIALYFALQFLASGLVGLGLGFALGVTGTPMAGMAARIRAVLAQPDTNALMVILTLLLAASVTIVLVRRLWPAAWSHGAPPGLGLTRPGRPLFYLAAVLLGLALPIAGGWLTRWIAHGQEVTQDVKQIGGAASLALRLPLALVVVSVGPLVEELLFRGALLSALLRRMGTGAAIAISSLVFACVHLPDLGFLWYAVPNLALLAVALAWLRLHSGSLWPAVVAHGVNNLLAVTVWFVASAAAH</sequence>
<feature type="transmembrane region" description="Helical" evidence="1">
    <location>
        <begin position="20"/>
        <end position="49"/>
    </location>
</feature>
<organism evidence="3 4">
    <name type="scientific">Frateuria terrea</name>
    <dbReference type="NCBI Taxonomy" id="529704"/>
    <lineage>
        <taxon>Bacteria</taxon>
        <taxon>Pseudomonadati</taxon>
        <taxon>Pseudomonadota</taxon>
        <taxon>Gammaproteobacteria</taxon>
        <taxon>Lysobacterales</taxon>
        <taxon>Rhodanobacteraceae</taxon>
        <taxon>Frateuria</taxon>
    </lineage>
</organism>
<dbReference type="EMBL" id="FNYC01000006">
    <property type="protein sequence ID" value="SEJ34041.1"/>
    <property type="molecule type" value="Genomic_DNA"/>
</dbReference>
<feature type="transmembrane region" description="Helical" evidence="1">
    <location>
        <begin position="214"/>
        <end position="232"/>
    </location>
</feature>
<evidence type="ECO:0000313" key="4">
    <source>
        <dbReference type="Proteomes" id="UP000199420"/>
    </source>
</evidence>
<feature type="transmembrane region" description="Helical" evidence="1">
    <location>
        <begin position="114"/>
        <end position="139"/>
    </location>
</feature>
<dbReference type="STRING" id="529704.SAMN02927913_2381"/>
<proteinExistence type="predicted"/>
<dbReference type="Pfam" id="PF02517">
    <property type="entry name" value="Rce1-like"/>
    <property type="match status" value="1"/>
</dbReference>
<feature type="transmembrane region" description="Helical" evidence="1">
    <location>
        <begin position="238"/>
        <end position="260"/>
    </location>
</feature>
<dbReference type="InterPro" id="IPR052710">
    <property type="entry name" value="CAAX_protease"/>
</dbReference>
<evidence type="ECO:0000256" key="1">
    <source>
        <dbReference type="SAM" id="Phobius"/>
    </source>
</evidence>
<feature type="transmembrane region" description="Helical" evidence="1">
    <location>
        <begin position="186"/>
        <end position="207"/>
    </location>
</feature>
<keyword evidence="1" id="KW-0472">Membrane</keyword>
<reference evidence="3 4" key="1">
    <citation type="submission" date="2016-10" db="EMBL/GenBank/DDBJ databases">
        <authorList>
            <person name="de Groot N.N."/>
        </authorList>
    </citation>
    <scope>NUCLEOTIDE SEQUENCE [LARGE SCALE GENOMIC DNA]</scope>
    <source>
        <strain evidence="3 4">DSM 26515</strain>
    </source>
</reference>
<dbReference type="InterPro" id="IPR003675">
    <property type="entry name" value="Rce1/LyrA-like_dom"/>
</dbReference>
<feature type="transmembrane region" description="Helical" evidence="1">
    <location>
        <begin position="70"/>
        <end position="94"/>
    </location>
</feature>
<dbReference type="PANTHER" id="PTHR36435:SF1">
    <property type="entry name" value="CAAX AMINO TERMINAL PROTEASE FAMILY PROTEIN"/>
    <property type="match status" value="1"/>
</dbReference>
<feature type="transmembrane region" description="Helical" evidence="1">
    <location>
        <begin position="151"/>
        <end position="174"/>
    </location>
</feature>
<dbReference type="Proteomes" id="UP000199420">
    <property type="component" value="Unassembled WGS sequence"/>
</dbReference>